<organism evidence="4">
    <name type="scientific">Echinococcus granulosus</name>
    <name type="common">Hydatid tapeworm</name>
    <dbReference type="NCBI Taxonomy" id="6210"/>
    <lineage>
        <taxon>Eukaryota</taxon>
        <taxon>Metazoa</taxon>
        <taxon>Spiralia</taxon>
        <taxon>Lophotrochozoa</taxon>
        <taxon>Platyhelminthes</taxon>
        <taxon>Cestoda</taxon>
        <taxon>Eucestoda</taxon>
        <taxon>Cyclophyllidea</taxon>
        <taxon>Taeniidae</taxon>
        <taxon>Echinococcus</taxon>
        <taxon>Echinococcus granulosus group</taxon>
    </lineage>
</organism>
<dbReference type="EMBL" id="LK028587">
    <property type="protein sequence ID" value="CDS22644.1"/>
    <property type="molecule type" value="Genomic_DNA"/>
</dbReference>
<feature type="domain" description="PLAT" evidence="3">
    <location>
        <begin position="903"/>
        <end position="1021"/>
    </location>
</feature>
<feature type="domain" description="PLAT" evidence="3">
    <location>
        <begin position="1032"/>
        <end position="1147"/>
    </location>
</feature>
<feature type="compositionally biased region" description="Polar residues" evidence="2">
    <location>
        <begin position="75"/>
        <end position="91"/>
    </location>
</feature>
<feature type="domain" description="PLAT" evidence="3">
    <location>
        <begin position="2173"/>
        <end position="2308"/>
    </location>
</feature>
<feature type="domain" description="PLAT" evidence="3">
    <location>
        <begin position="221"/>
        <end position="339"/>
    </location>
</feature>
<evidence type="ECO:0000313" key="5">
    <source>
        <dbReference type="Proteomes" id="UP000492820"/>
    </source>
</evidence>
<feature type="domain" description="PLAT" evidence="3">
    <location>
        <begin position="2009"/>
        <end position="2134"/>
    </location>
</feature>
<feature type="domain" description="PLAT" evidence="3">
    <location>
        <begin position="97"/>
        <end position="214"/>
    </location>
</feature>
<dbReference type="Pfam" id="PF01477">
    <property type="entry name" value="PLAT"/>
    <property type="match status" value="14"/>
</dbReference>
<evidence type="ECO:0000313" key="6">
    <source>
        <dbReference type="WBParaSite" id="EgrG_001180600"/>
    </source>
</evidence>
<accession>A0A068WY76</accession>
<dbReference type="SMART" id="SM00308">
    <property type="entry name" value="LH2"/>
    <property type="match status" value="9"/>
</dbReference>
<gene>
    <name evidence="4" type="ORF">EgrG_001180600</name>
</gene>
<dbReference type="OrthoDB" id="5322100at2759"/>
<proteinExistence type="predicted"/>
<protein>
    <submittedName>
        <fullName evidence="4 6">Lipoxygenase domain containing protein</fullName>
    </submittedName>
</protein>
<dbReference type="PROSITE" id="PS50095">
    <property type="entry name" value="PLAT"/>
    <property type="match status" value="15"/>
</dbReference>
<dbReference type="Gene3D" id="2.40.180.10">
    <property type="entry name" value="Catalase core domain"/>
    <property type="match status" value="5"/>
</dbReference>
<evidence type="ECO:0000256" key="1">
    <source>
        <dbReference type="PROSITE-ProRule" id="PRU00152"/>
    </source>
</evidence>
<dbReference type="Proteomes" id="UP000492820">
    <property type="component" value="Unassembled WGS sequence"/>
</dbReference>
<feature type="domain" description="PLAT" evidence="3">
    <location>
        <begin position="350"/>
        <end position="467"/>
    </location>
</feature>
<dbReference type="WBParaSite" id="EgrG_001180600">
    <property type="protein sequence ID" value="EgrG_001180600"/>
    <property type="gene ID" value="EgrG_001180600"/>
</dbReference>
<dbReference type="PANTHER" id="PTHR45901">
    <property type="entry name" value="PROTEIN CBG12474"/>
    <property type="match status" value="1"/>
</dbReference>
<reference evidence="6" key="3">
    <citation type="submission" date="2020-10" db="UniProtKB">
        <authorList>
            <consortium name="WormBaseParasite"/>
        </authorList>
    </citation>
    <scope>IDENTIFICATION</scope>
</reference>
<dbReference type="Gene3D" id="2.60.60.20">
    <property type="entry name" value="PLAT/LH2 domain"/>
    <property type="match status" value="10"/>
</dbReference>
<evidence type="ECO:0000259" key="3">
    <source>
        <dbReference type="PROSITE" id="PS50095"/>
    </source>
</evidence>
<reference evidence="4" key="2">
    <citation type="submission" date="2014-06" db="EMBL/GenBank/DDBJ databases">
        <authorList>
            <person name="Aslett M."/>
        </authorList>
    </citation>
    <scope>NUCLEOTIDE SEQUENCE</scope>
</reference>
<evidence type="ECO:0000256" key="2">
    <source>
        <dbReference type="SAM" id="MobiDB-lite"/>
    </source>
</evidence>
<feature type="domain" description="PLAT" evidence="3">
    <location>
        <begin position="1524"/>
        <end position="1646"/>
    </location>
</feature>
<feature type="domain" description="PLAT" evidence="3">
    <location>
        <begin position="633"/>
        <end position="753"/>
    </location>
</feature>
<dbReference type="InterPro" id="IPR001024">
    <property type="entry name" value="PLAT/LH2_dom"/>
</dbReference>
<dbReference type="InterPro" id="IPR036392">
    <property type="entry name" value="PLAT/LH2_dom_sf"/>
</dbReference>
<feature type="domain" description="PLAT" evidence="3">
    <location>
        <begin position="1220"/>
        <end position="1338"/>
    </location>
</feature>
<feature type="domain" description="PLAT" evidence="3">
    <location>
        <begin position="481"/>
        <end position="620"/>
    </location>
</feature>
<feature type="domain" description="PLAT" evidence="3">
    <location>
        <begin position="1391"/>
        <end position="1509"/>
    </location>
</feature>
<sequence length="2456" mass="276793">MDSDLGRPHFNVPIIHINDPKPYTRTHETAESLKSSNCIFSSGSSEDLYLFHSKQAFGNILSETLQTRPSKHYSRNANYSKSSNHRGNPTGTERSCTTYNIIVTVSSEKNAGTSSLICLRLKGDKGISQTILLNHISSGIRLKRCTTSELQVKCRDVGELSRILLENKGTKPEDGLLLSSVQITHLSTNRTWLFPIGKWLSHLKGERLTVYDFQGMRVKLTDYRITVATGDFDGAGTDSRVFIVLFGEYGESPQFKLTSPDRRDLFSSGSVSKFIIRTASLGDISHVRVSRDASGSKSGWFLKRIIVEDPSRPHRCYLFNCNDWISLPNTNNVDSSQIIRRQVPHVQSDYEYHVTFYTSEFRGAGTTSDVFLKLYGREGFDRERWFNSQPHQFGVDGSTTQFKLKTNQRLGDLIKVKVGLEAKGSSPGWLLEKVVVEDITTKRVYTFPCGQWLIPETDGATISRHLLVSRSRTLTPTIAHQQFEMTLISKAKNDQGKPTDVYFRLFGPKVKHFNVETFSYSLRMGDFAPPHKQCSPIICIPGEQINTNGKTLVTFKIDGCQRLSPSSKLALGHDAPIEAADWLLEKVQLKSLNTGITQTFWCKKWFPFYDNKLRRKIVGPQYTVLPSKKITDANWQVEVCTSKTVGAGTSARVYATLYGDQGRTDEIWLNEILSSDKSVLFEQGSCNIFKLNLPYIGIPYKMRIRHDGTGHSPNWRPEKIILQHLPTGKTYFFTCDKWLNLEDPRSLPVYEMPAFGSDITQPASVRHYRVTVETGEKSNEYLDSNVFINIFGNKGDTGVRSLHKKGAFSQGKTDEFLIEAVTLGRLEKIRIGHDGEAPTPNWYLNKVTVEEVENSANKIVFELNAWLATRRPDGSYEEELYPTQRPEISEMVQRQTKPNNLRANYTVRTRTGEILGAETDAKIYLSLVGDVDETPFVQLKHSQADSGPFRIGQEDVFHFNSPFVGKIESAKVMLESKDEKSTWYLKFLSVTVNEVSLRYHFSVDRWLSKIKSDDRMLYEFSPSSIERIFSAVPYEVIFYTGNESNCGKDTLVHLQLFGNKGGKQTEVLLFKTDGKIFSAGGADKFNVYSSEVGDITKIRVGQNGKGPSSYWLLKKILIRKPSTHICTHCHGEMCPNLQITHGGVAGDIRRCENDLCDCCMQWPKQSKEMSLLSLENRPLDEYWFFADRWLPPRDEKGGQSFCELLPAKADGTPLSTERRTMYQIRLRTGNLFGGGTSAQVYLTLIGEKSESGEFIFPNSKGLVFAKDREAVFKVEAIGLGEVRKIRLRHDNSGPSPDWYLQEVIVSANENGDERTYYFPCNQWLTATTDGSGRLLREFTAASTTRSRARSANISVSEYATENPPMTRKSDFLPTSLSLKRSEDRSFTKPTIFYEFKIYTSDIVDAGTKASVFVVLCGSKGRKTSEVQLKGVFKRGGCEVLHVDLEDVGEPLQSLCIKLHNQGSSAAWHLDRVEVRPMGSKLPADEVYIFKCNRWITDLDKTGVILNATTGKRQLSSAAFAEETNTYEITFTTGSISNAVTPVRAYLCLIGADGRTEERQLVSVKDSTEPFQPGKTDLFIWEGVPLREVTKICLRHDNTSLSPNWYVDKVNVRQITSQKSQEPTKTFICNRWISSSNEEFIPMSYKVSTPSPAPSLDSRRFDLPEANFELPTIPSLGKLPPIPSESSVPSLPLDMPLPSPPPIDLSGRPQIATVQQESNDMVMKMPSSSQDPLPPLSPTEEEEVPYKITLATGNGADAGTRGPVLMNLIGSNRASTGWLCFQNQAGNTALPAASIKTFVFSALSLKEITAIEIYNQAEEQNRSGWHLKHLRVEISNRQMIYEIPCNIWVTSKKGTHRAYRRLTITPQYLVKKNPVPLKKKPFYTLKLWVDGSIPENMRDNISLQVRGDQGTVSDAVIVNRDWALHIRLLTLQFHVKDDLASFDRVKIRLCCQSEQEIEAEWGITSAVLQREDELTSKQYYFTEWQFEEVNQQTYRCSEITSFPPAKPSVTSYKIRIKTSDLPHANTNANVYLRLIGEIVESADIHLKESETNRTSFERDQIDQFTIKNLPNLGELTGCRLWHDNRMPAGAWHCKWIYVVEVPPEGSHLSPQSWYFPCNRWLRGDGRSQVVPLDLLPLDAKAAPALAFCEPETSNSPQAEELKIAQHPSERIDETDYFIDVETSNANEAGTRYTGWLQIKGRNGISPVLKLIDPDGNPVLQTGSTDRFRMKCESLGVLQQIYVGLHDSNAHFDEDEEEPKYVNLQLSRRNQWNCRTILVTDGRDGETYLFNINQWIIATPEIDRRMCIAARPAELRIIKQKKVENVKEFLDYSTAPTVTYKISIETGADVNAGTTANAYITLYGNQKGATSGSQRLQRISNQTFARGKVDVFFISCAKLGEVNRIQIEHDNAGGSPDWFIKGVTVMDTSTGDVWTFPCDAWISLTQGSKSLRKELKSS</sequence>
<comment type="caution">
    <text evidence="1">Lacks conserved residue(s) required for the propagation of feature annotation.</text>
</comment>
<dbReference type="SUPFAM" id="SSF49723">
    <property type="entry name" value="Lipase/lipooxygenase domain (PLAT/LH2 domain)"/>
    <property type="match status" value="15"/>
</dbReference>
<dbReference type="PANTHER" id="PTHR45901:SF4">
    <property type="entry name" value="PLAT DOMAIN-CONTAINING PROTEIN"/>
    <property type="match status" value="1"/>
</dbReference>
<dbReference type="InterPro" id="IPR052970">
    <property type="entry name" value="Inner_ear_hair_cell_LOXHD"/>
</dbReference>
<reference evidence="4 5" key="1">
    <citation type="journal article" date="2013" name="Nature">
        <title>The genomes of four tapeworm species reveal adaptations to parasitism.</title>
        <authorList>
            <person name="Tsai I.J."/>
            <person name="Zarowiecki M."/>
            <person name="Holroyd N."/>
            <person name="Garciarrubio A."/>
            <person name="Sanchez-Flores A."/>
            <person name="Brooks K.L."/>
            <person name="Tracey A."/>
            <person name="Bobes R.J."/>
            <person name="Fragoso G."/>
            <person name="Sciutto E."/>
            <person name="Aslett M."/>
            <person name="Beasley H."/>
            <person name="Bennett H.M."/>
            <person name="Cai J."/>
            <person name="Camicia F."/>
            <person name="Clark R."/>
            <person name="Cucher M."/>
            <person name="De Silva N."/>
            <person name="Day T.A."/>
            <person name="Deplazes P."/>
            <person name="Estrada K."/>
            <person name="Fernandez C."/>
            <person name="Holland P.W."/>
            <person name="Hou J."/>
            <person name="Hu S."/>
            <person name="Huckvale T."/>
            <person name="Hung S.S."/>
            <person name="Kamenetzky L."/>
            <person name="Keane J.A."/>
            <person name="Kiss F."/>
            <person name="Koziol U."/>
            <person name="Lambert O."/>
            <person name="Liu K."/>
            <person name="Luo X."/>
            <person name="Luo Y."/>
            <person name="Macchiaroli N."/>
            <person name="Nichol S."/>
            <person name="Paps J."/>
            <person name="Parkinson J."/>
            <person name="Pouchkina-Stantcheva N."/>
            <person name="Riddiford N."/>
            <person name="Rosenzvit M."/>
            <person name="Salinas G."/>
            <person name="Wasmuth J.D."/>
            <person name="Zamanian M."/>
            <person name="Zheng Y."/>
            <person name="Cai X."/>
            <person name="Soberon X."/>
            <person name="Olson P.D."/>
            <person name="Laclette J.P."/>
            <person name="Brehm K."/>
            <person name="Berriman M."/>
            <person name="Garciarrubio A."/>
            <person name="Bobes R.J."/>
            <person name="Fragoso G."/>
            <person name="Sanchez-Flores A."/>
            <person name="Estrada K."/>
            <person name="Cevallos M.A."/>
            <person name="Morett E."/>
            <person name="Gonzalez V."/>
            <person name="Portillo T."/>
            <person name="Ochoa-Leyva A."/>
            <person name="Jose M.V."/>
            <person name="Sciutto E."/>
            <person name="Landa A."/>
            <person name="Jimenez L."/>
            <person name="Valdes V."/>
            <person name="Carrero J.C."/>
            <person name="Larralde C."/>
            <person name="Morales-Montor J."/>
            <person name="Limon-Lason J."/>
            <person name="Soberon X."/>
            <person name="Laclette J.P."/>
        </authorList>
    </citation>
    <scope>NUCLEOTIDE SEQUENCE [LARGE SCALE GENOMIC DNA]</scope>
</reference>
<feature type="domain" description="PLAT" evidence="3">
    <location>
        <begin position="2336"/>
        <end position="2454"/>
    </location>
</feature>
<name>A0A068WY76_ECHGR</name>
<feature type="region of interest" description="Disordered" evidence="2">
    <location>
        <begin position="71"/>
        <end position="91"/>
    </location>
</feature>
<evidence type="ECO:0000313" key="4">
    <source>
        <dbReference type="EMBL" id="CDS22644.1"/>
    </source>
</evidence>
<feature type="domain" description="PLAT" evidence="3">
    <location>
        <begin position="1743"/>
        <end position="1862"/>
    </location>
</feature>
<feature type="domain" description="PLAT" evidence="3">
    <location>
        <begin position="766"/>
        <end position="881"/>
    </location>
</feature>